<dbReference type="InterPro" id="IPR036236">
    <property type="entry name" value="Znf_C2H2_sf"/>
</dbReference>
<evidence type="ECO:0000313" key="10">
    <source>
        <dbReference type="EMBL" id="GBP83569.1"/>
    </source>
</evidence>
<evidence type="ECO:0000256" key="4">
    <source>
        <dbReference type="ARBA" id="ARBA00022771"/>
    </source>
</evidence>
<comment type="subcellular location">
    <subcellularLocation>
        <location evidence="1">Nucleus</location>
    </subcellularLocation>
</comment>
<dbReference type="PANTHER" id="PTHR24392:SF31">
    <property type="entry name" value="C2H2-TYPE DOMAIN-CONTAINING PROTEIN"/>
    <property type="match status" value="1"/>
</dbReference>
<dbReference type="FunFam" id="3.30.160.60:FF:000446">
    <property type="entry name" value="Zinc finger protein"/>
    <property type="match status" value="1"/>
</dbReference>
<keyword evidence="7" id="KW-0539">Nucleus</keyword>
<evidence type="ECO:0000313" key="11">
    <source>
        <dbReference type="Proteomes" id="UP000299102"/>
    </source>
</evidence>
<organism evidence="10 11">
    <name type="scientific">Eumeta variegata</name>
    <name type="common">Bagworm moth</name>
    <name type="synonym">Eumeta japonica</name>
    <dbReference type="NCBI Taxonomy" id="151549"/>
    <lineage>
        <taxon>Eukaryota</taxon>
        <taxon>Metazoa</taxon>
        <taxon>Ecdysozoa</taxon>
        <taxon>Arthropoda</taxon>
        <taxon>Hexapoda</taxon>
        <taxon>Insecta</taxon>
        <taxon>Pterygota</taxon>
        <taxon>Neoptera</taxon>
        <taxon>Endopterygota</taxon>
        <taxon>Lepidoptera</taxon>
        <taxon>Glossata</taxon>
        <taxon>Ditrysia</taxon>
        <taxon>Tineoidea</taxon>
        <taxon>Psychidae</taxon>
        <taxon>Oiketicinae</taxon>
        <taxon>Eumeta</taxon>
    </lineage>
</organism>
<protein>
    <submittedName>
        <fullName evidence="10">Zinc finger protein 569</fullName>
    </submittedName>
</protein>
<accession>A0A4C1Z9H8</accession>
<dbReference type="FunFam" id="3.30.160.60:FF:002069">
    <property type="entry name" value="Uncharacterized protein"/>
    <property type="match status" value="1"/>
</dbReference>
<evidence type="ECO:0000256" key="1">
    <source>
        <dbReference type="ARBA" id="ARBA00004123"/>
    </source>
</evidence>
<dbReference type="GO" id="GO:0005634">
    <property type="term" value="C:nucleus"/>
    <property type="evidence" value="ECO:0007669"/>
    <property type="project" value="UniProtKB-SubCell"/>
</dbReference>
<evidence type="ECO:0000256" key="3">
    <source>
        <dbReference type="ARBA" id="ARBA00022737"/>
    </source>
</evidence>
<dbReference type="Proteomes" id="UP000299102">
    <property type="component" value="Unassembled WGS sequence"/>
</dbReference>
<feature type="domain" description="C2H2-type" evidence="9">
    <location>
        <begin position="248"/>
        <end position="275"/>
    </location>
</feature>
<evidence type="ECO:0000256" key="5">
    <source>
        <dbReference type="ARBA" id="ARBA00022833"/>
    </source>
</evidence>
<keyword evidence="3" id="KW-0677">Repeat</keyword>
<dbReference type="AlphaFoldDB" id="A0A4C1Z9H8"/>
<evidence type="ECO:0000256" key="2">
    <source>
        <dbReference type="ARBA" id="ARBA00022723"/>
    </source>
</evidence>
<dbReference type="Gene3D" id="3.30.160.60">
    <property type="entry name" value="Classic Zinc Finger"/>
    <property type="match status" value="3"/>
</dbReference>
<dbReference type="Pfam" id="PF00096">
    <property type="entry name" value="zf-C2H2"/>
    <property type="match status" value="2"/>
</dbReference>
<dbReference type="GO" id="GO:0008270">
    <property type="term" value="F:zinc ion binding"/>
    <property type="evidence" value="ECO:0007669"/>
    <property type="project" value="UniProtKB-KW"/>
</dbReference>
<keyword evidence="5" id="KW-0862">Zinc</keyword>
<dbReference type="SMART" id="SM00355">
    <property type="entry name" value="ZnF_C2H2"/>
    <property type="match status" value="3"/>
</dbReference>
<proteinExistence type="predicted"/>
<feature type="domain" description="C2H2-type" evidence="9">
    <location>
        <begin position="304"/>
        <end position="331"/>
    </location>
</feature>
<dbReference type="FunFam" id="3.30.160.60:FF:000630">
    <property type="entry name" value="Zinc finger protein 180"/>
    <property type="match status" value="1"/>
</dbReference>
<sequence>MMETGRGQNVQECSSRLGLCYSVRRGNAVKTERGALAEPHGAAAPAISQGCGEVPVAVKLEPDVEDAITTKDLEEGHTRPWEGSDSNLFIKKEHEFVGKVEHETAEITVKRELEIEPTVLQSHTTTHQQSSTSTTQEWFGDMPYPICLSFDRHPCCRVLVSSSARAPRLALFPRRSALPAPRTKVEADHRKGTSGLLSSSLFMLEVSKADNALHTVTKEQFYNNSSNDGVSMSTEEGDQCGYSGERPYKCGQCEYSASQLGSLKLHIRTHTGEKPHKCDQCGYSASQQGTLKIHMRIHTGEKPYKCEQCEYRASQLNALKRHRRSHTSETSSENDFSRLKVDHIKSHMDNDTDDKSSQYELYKHSGSELNNLKTHIDNDTKKKPKHKQCIYSASQLDTLKTCIDNDTDDKPSQYEQCKYSASQLDSLKILKDDDIDNNLDQYELCKYSVSQLNSLKTNMGNDTDRPDQYEQCKTRLGNIKKCEITHADEKHPTSEECDYNAFPIAHLKKPLRTYQRKNRVNTSSASAEHLE</sequence>
<reference evidence="10 11" key="1">
    <citation type="journal article" date="2019" name="Commun. Biol.">
        <title>The bagworm genome reveals a unique fibroin gene that provides high tensile strength.</title>
        <authorList>
            <person name="Kono N."/>
            <person name="Nakamura H."/>
            <person name="Ohtoshi R."/>
            <person name="Tomita M."/>
            <person name="Numata K."/>
            <person name="Arakawa K."/>
        </authorList>
    </citation>
    <scope>NUCLEOTIDE SEQUENCE [LARGE SCALE GENOMIC DNA]</scope>
</reference>
<dbReference type="PANTHER" id="PTHR24392">
    <property type="entry name" value="ZINC FINGER PROTEIN"/>
    <property type="match status" value="1"/>
</dbReference>
<dbReference type="STRING" id="151549.A0A4C1Z9H8"/>
<evidence type="ECO:0000256" key="6">
    <source>
        <dbReference type="ARBA" id="ARBA00023125"/>
    </source>
</evidence>
<gene>
    <name evidence="10" type="primary">ZNF569</name>
    <name evidence="10" type="ORF">EVAR_65657_1</name>
</gene>
<keyword evidence="2" id="KW-0479">Metal-binding</keyword>
<evidence type="ECO:0000259" key="9">
    <source>
        <dbReference type="PROSITE" id="PS50157"/>
    </source>
</evidence>
<dbReference type="OrthoDB" id="1095242at2759"/>
<keyword evidence="4 8" id="KW-0863">Zinc-finger</keyword>
<name>A0A4C1Z9H8_EUMVA</name>
<dbReference type="InterPro" id="IPR013087">
    <property type="entry name" value="Znf_C2H2_type"/>
</dbReference>
<dbReference type="SUPFAM" id="SSF57667">
    <property type="entry name" value="beta-beta-alpha zinc fingers"/>
    <property type="match status" value="2"/>
</dbReference>
<keyword evidence="6" id="KW-0238">DNA-binding</keyword>
<dbReference type="GO" id="GO:0003677">
    <property type="term" value="F:DNA binding"/>
    <property type="evidence" value="ECO:0007669"/>
    <property type="project" value="UniProtKB-KW"/>
</dbReference>
<keyword evidence="11" id="KW-1185">Reference proteome</keyword>
<evidence type="ECO:0000256" key="8">
    <source>
        <dbReference type="PROSITE-ProRule" id="PRU00042"/>
    </source>
</evidence>
<dbReference type="PROSITE" id="PS50157">
    <property type="entry name" value="ZINC_FINGER_C2H2_2"/>
    <property type="match status" value="3"/>
</dbReference>
<comment type="caution">
    <text evidence="10">The sequence shown here is derived from an EMBL/GenBank/DDBJ whole genome shotgun (WGS) entry which is preliminary data.</text>
</comment>
<evidence type="ECO:0000256" key="7">
    <source>
        <dbReference type="ARBA" id="ARBA00023242"/>
    </source>
</evidence>
<dbReference type="EMBL" id="BGZK01001626">
    <property type="protein sequence ID" value="GBP83569.1"/>
    <property type="molecule type" value="Genomic_DNA"/>
</dbReference>
<feature type="domain" description="C2H2-type" evidence="9">
    <location>
        <begin position="276"/>
        <end position="303"/>
    </location>
</feature>